<evidence type="ECO:0000256" key="8">
    <source>
        <dbReference type="ARBA" id="ARBA00023136"/>
    </source>
</evidence>
<evidence type="ECO:0000256" key="6">
    <source>
        <dbReference type="ARBA" id="ARBA00022989"/>
    </source>
</evidence>
<keyword evidence="4 10" id="KW-0812">Transmembrane</keyword>
<keyword evidence="12" id="KW-1185">Reference proteome</keyword>
<organism evidence="11 12">
    <name type="scientific">Caenorhabditis bovis</name>
    <dbReference type="NCBI Taxonomy" id="2654633"/>
    <lineage>
        <taxon>Eukaryota</taxon>
        <taxon>Metazoa</taxon>
        <taxon>Ecdysozoa</taxon>
        <taxon>Nematoda</taxon>
        <taxon>Chromadorea</taxon>
        <taxon>Rhabditida</taxon>
        <taxon>Rhabditina</taxon>
        <taxon>Rhabditomorpha</taxon>
        <taxon>Rhabditoidea</taxon>
        <taxon>Rhabditidae</taxon>
        <taxon>Peloderinae</taxon>
        <taxon>Caenorhabditis</taxon>
    </lineage>
</organism>
<evidence type="ECO:0000256" key="4">
    <source>
        <dbReference type="ARBA" id="ARBA00022692"/>
    </source>
</evidence>
<dbReference type="AlphaFoldDB" id="A0A8S1FFM7"/>
<dbReference type="InterPro" id="IPR004686">
    <property type="entry name" value="Mtc"/>
</dbReference>
<dbReference type="GO" id="GO:0140300">
    <property type="term" value="P:serine import into mitochondrion"/>
    <property type="evidence" value="ECO:0007669"/>
    <property type="project" value="TreeGrafter"/>
</dbReference>
<feature type="transmembrane region" description="Helical" evidence="10">
    <location>
        <begin position="100"/>
        <end position="121"/>
    </location>
</feature>
<keyword evidence="6 10" id="KW-1133">Transmembrane helix</keyword>
<gene>
    <name evidence="11" type="ORF">CBOVIS_LOCUS12800</name>
</gene>
<dbReference type="Proteomes" id="UP000494206">
    <property type="component" value="Unassembled WGS sequence"/>
</dbReference>
<dbReference type="GO" id="GO:0015075">
    <property type="term" value="F:monoatomic ion transmembrane transporter activity"/>
    <property type="evidence" value="ECO:0007669"/>
    <property type="project" value="InterPro"/>
</dbReference>
<name>A0A8S1FFM7_9PELO</name>
<evidence type="ECO:0000256" key="7">
    <source>
        <dbReference type="ARBA" id="ARBA00023128"/>
    </source>
</evidence>
<comment type="subcellular location">
    <subcellularLocation>
        <location evidence="1 10">Mitochondrion membrane</location>
        <topology evidence="1 10">Multi-pass membrane protein</topology>
    </subcellularLocation>
</comment>
<protein>
    <recommendedName>
        <fullName evidence="10">Sidoreflexin</fullName>
    </recommendedName>
</protein>
<comment type="catalytic activity">
    <reaction evidence="9">
        <text>L-serine(in) = L-serine(out)</text>
        <dbReference type="Rhea" id="RHEA:35031"/>
        <dbReference type="ChEBI" id="CHEBI:33384"/>
    </reaction>
</comment>
<keyword evidence="5" id="KW-0029">Amino-acid transport</keyword>
<feature type="transmembrane region" description="Helical" evidence="10">
    <location>
        <begin position="146"/>
        <end position="167"/>
    </location>
</feature>
<keyword evidence="3" id="KW-0813">Transport</keyword>
<evidence type="ECO:0000256" key="3">
    <source>
        <dbReference type="ARBA" id="ARBA00022448"/>
    </source>
</evidence>
<evidence type="ECO:0000256" key="2">
    <source>
        <dbReference type="ARBA" id="ARBA00005974"/>
    </source>
</evidence>
<accession>A0A8S1FFM7</accession>
<dbReference type="GO" id="GO:0005743">
    <property type="term" value="C:mitochondrial inner membrane"/>
    <property type="evidence" value="ECO:0007669"/>
    <property type="project" value="TreeGrafter"/>
</dbReference>
<dbReference type="Pfam" id="PF03820">
    <property type="entry name" value="SFXNs"/>
    <property type="match status" value="1"/>
</dbReference>
<proteinExistence type="inferred from homology"/>
<dbReference type="NCBIfam" id="TIGR00798">
    <property type="entry name" value="mtc"/>
    <property type="match status" value="1"/>
</dbReference>
<evidence type="ECO:0000313" key="12">
    <source>
        <dbReference type="Proteomes" id="UP000494206"/>
    </source>
</evidence>
<dbReference type="PANTHER" id="PTHR11153:SF20">
    <property type="entry name" value="SIDEROFLEXIN-3"/>
    <property type="match status" value="1"/>
</dbReference>
<evidence type="ECO:0000256" key="10">
    <source>
        <dbReference type="RuleBase" id="RU362000"/>
    </source>
</evidence>
<feature type="transmembrane region" description="Helical" evidence="10">
    <location>
        <begin position="224"/>
        <end position="246"/>
    </location>
</feature>
<keyword evidence="8 10" id="KW-0472">Membrane</keyword>
<feature type="transmembrane region" description="Helical" evidence="10">
    <location>
        <begin position="266"/>
        <end position="288"/>
    </location>
</feature>
<dbReference type="EMBL" id="CADEPM010000013">
    <property type="protein sequence ID" value="CAB3411404.1"/>
    <property type="molecule type" value="Genomic_DNA"/>
</dbReference>
<evidence type="ECO:0000313" key="11">
    <source>
        <dbReference type="EMBL" id="CAB3411404.1"/>
    </source>
</evidence>
<sequence>MNQKVLPDISKPKWDQSTYIGRAKHFFASGNPLTIFTSAAEQEKCREIVQNYKRGIFSPTLTVDQLWKAKVLYDATYHPDTGEKMFFLGRMSFQMPGNMIITGMLLSLYRTFPGVVFSHWINQSFNAVVNYTNRSGNSKLTNERLFASYCCATGGAMTAALSLNRLIKNNQGIAARLVPFAAIAMANAINIPMMRSNELVDGIELSDENGELVGRSRQMAMLSIAQVTLSRIAMATPYMVLTPIIMNRITRTMYYKTRPFMKYSEIPIQTLLAGIGLYFTTPLCCALFPQRSRVDVAKLEQSVQDHINSRPNPPKAVYYNKGL</sequence>
<reference evidence="11 12" key="1">
    <citation type="submission" date="2020-04" db="EMBL/GenBank/DDBJ databases">
        <authorList>
            <person name="Laetsch R D."/>
            <person name="Stevens L."/>
            <person name="Kumar S."/>
            <person name="Blaxter L. M."/>
        </authorList>
    </citation>
    <scope>NUCLEOTIDE SEQUENCE [LARGE SCALE GENOMIC DNA]</scope>
</reference>
<dbReference type="OrthoDB" id="6608471at2759"/>
<comment type="caution">
    <text evidence="11">The sequence shown here is derived from an EMBL/GenBank/DDBJ whole genome shotgun (WGS) entry which is preliminary data.</text>
</comment>
<keyword evidence="7 10" id="KW-0496">Mitochondrion</keyword>
<evidence type="ECO:0000256" key="9">
    <source>
        <dbReference type="ARBA" id="ARBA00036416"/>
    </source>
</evidence>
<comment type="similarity">
    <text evidence="2 10">Belongs to the sideroflexin family.</text>
</comment>
<evidence type="ECO:0000256" key="1">
    <source>
        <dbReference type="ARBA" id="ARBA00004225"/>
    </source>
</evidence>
<evidence type="ECO:0000256" key="5">
    <source>
        <dbReference type="ARBA" id="ARBA00022970"/>
    </source>
</evidence>
<dbReference type="PANTHER" id="PTHR11153">
    <property type="entry name" value="SIDEROFLEXIN"/>
    <property type="match status" value="1"/>
</dbReference>